<dbReference type="PROSITE" id="PS50043">
    <property type="entry name" value="HTH_LUXR_2"/>
    <property type="match status" value="1"/>
</dbReference>
<dbReference type="GO" id="GO:0006355">
    <property type="term" value="P:regulation of DNA-templated transcription"/>
    <property type="evidence" value="ECO:0007669"/>
    <property type="project" value="InterPro"/>
</dbReference>
<dbReference type="GO" id="GO:0003677">
    <property type="term" value="F:DNA binding"/>
    <property type="evidence" value="ECO:0007669"/>
    <property type="project" value="UniProtKB-KW"/>
</dbReference>
<dbReference type="SUPFAM" id="SSF46894">
    <property type="entry name" value="C-terminal effector domain of the bipartite response regulators"/>
    <property type="match status" value="1"/>
</dbReference>
<dbReference type="InterPro" id="IPR016032">
    <property type="entry name" value="Sig_transdc_resp-reg_C-effctor"/>
</dbReference>
<dbReference type="GO" id="GO:0000160">
    <property type="term" value="P:phosphorelay signal transduction system"/>
    <property type="evidence" value="ECO:0007669"/>
    <property type="project" value="InterPro"/>
</dbReference>
<organism evidence="8 9">
    <name type="scientific">Nitratireductor mangrovi</name>
    <dbReference type="NCBI Taxonomy" id="2599600"/>
    <lineage>
        <taxon>Bacteria</taxon>
        <taxon>Pseudomonadati</taxon>
        <taxon>Pseudomonadota</taxon>
        <taxon>Alphaproteobacteria</taxon>
        <taxon>Hyphomicrobiales</taxon>
        <taxon>Phyllobacteriaceae</taxon>
        <taxon>Nitratireductor</taxon>
    </lineage>
</organism>
<dbReference type="Gene3D" id="3.40.50.2300">
    <property type="match status" value="1"/>
</dbReference>
<dbReference type="Proteomes" id="UP000321389">
    <property type="component" value="Chromosome"/>
</dbReference>
<dbReference type="CDD" id="cd17535">
    <property type="entry name" value="REC_NarL-like"/>
    <property type="match status" value="1"/>
</dbReference>
<evidence type="ECO:0000259" key="7">
    <source>
        <dbReference type="PROSITE" id="PS50110"/>
    </source>
</evidence>
<dbReference type="PROSITE" id="PS50110">
    <property type="entry name" value="RESPONSE_REGULATORY"/>
    <property type="match status" value="1"/>
</dbReference>
<evidence type="ECO:0000256" key="1">
    <source>
        <dbReference type="ARBA" id="ARBA00022553"/>
    </source>
</evidence>
<dbReference type="InterPro" id="IPR000792">
    <property type="entry name" value="Tscrpt_reg_LuxR_C"/>
</dbReference>
<evidence type="ECO:0000313" key="9">
    <source>
        <dbReference type="Proteomes" id="UP000321389"/>
    </source>
</evidence>
<evidence type="ECO:0000313" key="8">
    <source>
        <dbReference type="EMBL" id="QDZ02125.1"/>
    </source>
</evidence>
<dbReference type="PROSITE" id="PS00622">
    <property type="entry name" value="HTH_LUXR_1"/>
    <property type="match status" value="1"/>
</dbReference>
<feature type="domain" description="HTH luxR-type" evidence="6">
    <location>
        <begin position="136"/>
        <end position="201"/>
    </location>
</feature>
<keyword evidence="2" id="KW-0805">Transcription regulation</keyword>
<keyword evidence="3" id="KW-0238">DNA-binding</keyword>
<dbReference type="SMART" id="SM00448">
    <property type="entry name" value="REC"/>
    <property type="match status" value="1"/>
</dbReference>
<dbReference type="OrthoDB" id="9782896at2"/>
<dbReference type="SUPFAM" id="SSF52172">
    <property type="entry name" value="CheY-like"/>
    <property type="match status" value="1"/>
</dbReference>
<dbReference type="PRINTS" id="PR00038">
    <property type="entry name" value="HTHLUXR"/>
</dbReference>
<dbReference type="SMART" id="SM00421">
    <property type="entry name" value="HTH_LUXR"/>
    <property type="match status" value="1"/>
</dbReference>
<keyword evidence="4" id="KW-0804">Transcription</keyword>
<proteinExistence type="predicted"/>
<gene>
    <name evidence="8" type="ORF">FQ775_18025</name>
</gene>
<dbReference type="InterPro" id="IPR039420">
    <property type="entry name" value="WalR-like"/>
</dbReference>
<keyword evidence="9" id="KW-1185">Reference proteome</keyword>
<dbReference type="InterPro" id="IPR001789">
    <property type="entry name" value="Sig_transdc_resp-reg_receiver"/>
</dbReference>
<reference evidence="8" key="1">
    <citation type="submission" date="2020-04" db="EMBL/GenBank/DDBJ databases">
        <title>Nitratireductor sp. nov. isolated from mangrove soil.</title>
        <authorList>
            <person name="Ye Y."/>
        </authorList>
    </citation>
    <scope>NUCLEOTIDE SEQUENCE</scope>
    <source>
        <strain evidence="8">SY7</strain>
    </source>
</reference>
<evidence type="ECO:0000259" key="6">
    <source>
        <dbReference type="PROSITE" id="PS50043"/>
    </source>
</evidence>
<evidence type="ECO:0000256" key="5">
    <source>
        <dbReference type="PROSITE-ProRule" id="PRU00169"/>
    </source>
</evidence>
<dbReference type="PANTHER" id="PTHR43214:SF41">
    <property type="entry name" value="NITRATE_NITRITE RESPONSE REGULATOR PROTEIN NARP"/>
    <property type="match status" value="1"/>
</dbReference>
<dbReference type="InterPro" id="IPR058245">
    <property type="entry name" value="NreC/VraR/RcsB-like_REC"/>
</dbReference>
<evidence type="ECO:0000256" key="2">
    <source>
        <dbReference type="ARBA" id="ARBA00023015"/>
    </source>
</evidence>
<dbReference type="EMBL" id="CP042301">
    <property type="protein sequence ID" value="QDZ02125.1"/>
    <property type="molecule type" value="Genomic_DNA"/>
</dbReference>
<feature type="domain" description="Response regulatory" evidence="7">
    <location>
        <begin position="4"/>
        <end position="120"/>
    </location>
</feature>
<dbReference type="CDD" id="cd06170">
    <property type="entry name" value="LuxR_C_like"/>
    <property type="match status" value="1"/>
</dbReference>
<dbReference type="Pfam" id="PF00072">
    <property type="entry name" value="Response_reg"/>
    <property type="match status" value="1"/>
</dbReference>
<evidence type="ECO:0000256" key="4">
    <source>
        <dbReference type="ARBA" id="ARBA00023163"/>
    </source>
</evidence>
<dbReference type="AlphaFoldDB" id="A0A5B8L2H6"/>
<protein>
    <submittedName>
        <fullName evidence="8">Response regulator transcription factor</fullName>
    </submittedName>
</protein>
<dbReference type="InterPro" id="IPR011006">
    <property type="entry name" value="CheY-like_superfamily"/>
</dbReference>
<name>A0A5B8L2H6_9HYPH</name>
<feature type="modified residue" description="4-aspartylphosphate" evidence="5">
    <location>
        <position position="55"/>
    </location>
</feature>
<sequence>MPKTVVIADDHAVTVDGMRAAIEAMAEIDVVGTAANGIEAIALVKKFRPDAALLDFSMPGANGHEVFVEARRWSPQTRFAVITGLSVPARFRELVDAGIAGIFLKNMEPDEICAGLRRILAGETVYSDDARAALDGMSRAESLTAREFEVLQGIARGHSNGQIADGLSVSPKTVDSHRTSLMRKMGVHSTATLLVMAMRNGLIDV</sequence>
<dbReference type="KEGG" id="niy:FQ775_18025"/>
<accession>A0A5B8L2H6</accession>
<dbReference type="PANTHER" id="PTHR43214">
    <property type="entry name" value="TWO-COMPONENT RESPONSE REGULATOR"/>
    <property type="match status" value="1"/>
</dbReference>
<dbReference type="Pfam" id="PF00196">
    <property type="entry name" value="GerE"/>
    <property type="match status" value="1"/>
</dbReference>
<evidence type="ECO:0000256" key="3">
    <source>
        <dbReference type="ARBA" id="ARBA00023125"/>
    </source>
</evidence>
<keyword evidence="1 5" id="KW-0597">Phosphoprotein</keyword>
<dbReference type="RefSeq" id="WP_146300766.1">
    <property type="nucleotide sequence ID" value="NZ_CP042301.2"/>
</dbReference>